<dbReference type="PROSITE" id="PS01208">
    <property type="entry name" value="VWFC_1"/>
    <property type="match status" value="1"/>
</dbReference>
<feature type="region of interest" description="Disordered" evidence="4">
    <location>
        <begin position="482"/>
        <end position="507"/>
    </location>
</feature>
<dbReference type="CTD" id="8292"/>
<dbReference type="GO" id="GO:0030198">
    <property type="term" value="P:extracellular matrix organization"/>
    <property type="evidence" value="ECO:0007669"/>
    <property type="project" value="TreeGrafter"/>
</dbReference>
<dbReference type="OrthoDB" id="291007at2759"/>
<feature type="compositionally biased region" description="Low complexity" evidence="4">
    <location>
        <begin position="268"/>
        <end position="285"/>
    </location>
</feature>
<dbReference type="GO" id="GO:0005615">
    <property type="term" value="C:extracellular space"/>
    <property type="evidence" value="ECO:0007669"/>
    <property type="project" value="TreeGrafter"/>
</dbReference>
<keyword evidence="6" id="KW-1185">Reference proteome</keyword>
<dbReference type="NCBIfam" id="TIGR02232">
    <property type="entry name" value="myxo_disulf_rpt"/>
    <property type="match status" value="1"/>
</dbReference>
<evidence type="ECO:0000259" key="5">
    <source>
        <dbReference type="PROSITE" id="PS01208"/>
    </source>
</evidence>
<dbReference type="GeneID" id="110991125"/>
<name>A0A8B8A7J2_ACAPL</name>
<keyword evidence="3" id="KW-1015">Disulfide bond</keyword>
<sequence length="609" mass="64621">MVKSKPKILEAFLLVSQRVECNTKECGSKMHGGHTCLIGVVVIAGFLRWSQGQVTLPSKDYCEYQGQIIPDGSRKIALKEDPCVRCRCTKGELQCRTKICPKLHCDEQIHKPGRCCPKCTSPPSSRERDSTRFIEDVAPTLGLDIASDGINHIVTLRLPPPPMIPPPPPSVLAAQLGNNTETRPSVVTTTEHPSTEVTLEPPQVTRTTRAPPTPPPTPPPPVPDMSTTEATPPPKPTLKPTPRPKPEDAWKRWCAKGEAGKRGVKGDTGAPGTPGMQGPPGTDGPTGPPGLKGDQGMPGPRGLKGERGPPGERGPAGPRGLAGPKGSFGLPGPRGPTGQKGARGKNGKKGKKGDTGEPGPVGPEGPQGLPGHVGLPGPMGPPGIDGREGPVGPRGPVGPAGQPGPPGSPGLPGPQGPKGEKGDPENRVMEGQIIIVPNEIAMRSIRAEAALVYRMDDKKLYFRDTDNWNCLMTEGSMKVITGPPGPPGPQGDMGPPGLQGPKGDKGDYGEYNGDQEICGNSMIEGREQCDDGNDIETDSCIYCRRSYCGDGYRQEGVEECDTFNFNGKTCDNFFSEYETMGALRCTDRCRIDTGDCKVIRRRKRQLPPD</sequence>
<accession>A0A8B8A7J2</accession>
<dbReference type="Proteomes" id="UP000694845">
    <property type="component" value="Unplaced"/>
</dbReference>
<dbReference type="RefSeq" id="XP_022112001.1">
    <property type="nucleotide sequence ID" value="XM_022256309.1"/>
</dbReference>
<feature type="region of interest" description="Disordered" evidence="4">
    <location>
        <begin position="181"/>
        <end position="425"/>
    </location>
</feature>
<feature type="compositionally biased region" description="Basic residues" evidence="4">
    <location>
        <begin position="342"/>
        <end position="351"/>
    </location>
</feature>
<dbReference type="InterPro" id="IPR001007">
    <property type="entry name" value="VWF_dom"/>
</dbReference>
<evidence type="ECO:0000256" key="1">
    <source>
        <dbReference type="ARBA" id="ARBA00022729"/>
    </source>
</evidence>
<keyword evidence="1" id="KW-0732">Signal</keyword>
<feature type="compositionally biased region" description="Pro residues" evidence="4">
    <location>
        <begin position="402"/>
        <end position="415"/>
    </location>
</feature>
<dbReference type="SMART" id="SM00214">
    <property type="entry name" value="VWC"/>
    <property type="match status" value="1"/>
</dbReference>
<evidence type="ECO:0000313" key="7">
    <source>
        <dbReference type="RefSeq" id="XP_022112001.1"/>
    </source>
</evidence>
<proteinExistence type="predicted"/>
<feature type="compositionally biased region" description="Low complexity" evidence="4">
    <location>
        <begin position="313"/>
        <end position="325"/>
    </location>
</feature>
<dbReference type="InterPro" id="IPR011936">
    <property type="entry name" value="Myxo_disulph_rpt"/>
</dbReference>
<dbReference type="PANTHER" id="PTHR24023:SF1109">
    <property type="entry name" value="COLLAGEN ALPHA-4(IV) CHAIN-LIKE"/>
    <property type="match status" value="1"/>
</dbReference>
<dbReference type="AlphaFoldDB" id="A0A8B8A7J2"/>
<dbReference type="PANTHER" id="PTHR24023">
    <property type="entry name" value="COLLAGEN ALPHA"/>
    <property type="match status" value="1"/>
</dbReference>
<reference evidence="7" key="1">
    <citation type="submission" date="2025-08" db="UniProtKB">
        <authorList>
            <consortium name="RefSeq"/>
        </authorList>
    </citation>
    <scope>IDENTIFICATION</scope>
</reference>
<evidence type="ECO:0000256" key="4">
    <source>
        <dbReference type="SAM" id="MobiDB-lite"/>
    </source>
</evidence>
<feature type="compositionally biased region" description="Pro residues" evidence="4">
    <location>
        <begin position="211"/>
        <end position="223"/>
    </location>
</feature>
<feature type="compositionally biased region" description="Low complexity" evidence="4">
    <location>
        <begin position="490"/>
        <end position="501"/>
    </location>
</feature>
<dbReference type="InterPro" id="IPR008160">
    <property type="entry name" value="Collagen"/>
</dbReference>
<dbReference type="GO" id="GO:0030020">
    <property type="term" value="F:extracellular matrix structural constituent conferring tensile strength"/>
    <property type="evidence" value="ECO:0007669"/>
    <property type="project" value="TreeGrafter"/>
</dbReference>
<dbReference type="InterPro" id="IPR050149">
    <property type="entry name" value="Collagen_superfamily"/>
</dbReference>
<evidence type="ECO:0000313" key="6">
    <source>
        <dbReference type="Proteomes" id="UP000694845"/>
    </source>
</evidence>
<dbReference type="SUPFAM" id="SSF57603">
    <property type="entry name" value="FnI-like domain"/>
    <property type="match status" value="1"/>
</dbReference>
<protein>
    <submittedName>
        <fullName evidence="7">Acetylcholinesterase collagenic tail peptide-like isoform X1</fullName>
    </submittedName>
</protein>
<organism evidence="6 7">
    <name type="scientific">Acanthaster planci</name>
    <name type="common">Crown-of-thorns starfish</name>
    <dbReference type="NCBI Taxonomy" id="133434"/>
    <lineage>
        <taxon>Eukaryota</taxon>
        <taxon>Metazoa</taxon>
        <taxon>Echinodermata</taxon>
        <taxon>Eleutherozoa</taxon>
        <taxon>Asterozoa</taxon>
        <taxon>Asteroidea</taxon>
        <taxon>Valvatacea</taxon>
        <taxon>Valvatida</taxon>
        <taxon>Acanthasteridae</taxon>
        <taxon>Acanthaster</taxon>
    </lineage>
</organism>
<feature type="compositionally biased region" description="Low complexity" evidence="4">
    <location>
        <begin position="201"/>
        <end position="210"/>
    </location>
</feature>
<evidence type="ECO:0000256" key="3">
    <source>
        <dbReference type="ARBA" id="ARBA00023157"/>
    </source>
</evidence>
<feature type="domain" description="VWFC" evidence="5">
    <location>
        <begin position="83"/>
        <end position="119"/>
    </location>
</feature>
<keyword evidence="2" id="KW-0677">Repeat</keyword>
<dbReference type="Gene3D" id="6.20.200.20">
    <property type="match status" value="1"/>
</dbReference>
<feature type="compositionally biased region" description="Polar residues" evidence="4">
    <location>
        <begin position="181"/>
        <end position="197"/>
    </location>
</feature>
<gene>
    <name evidence="7" type="primary">LOC110991125</name>
</gene>
<evidence type="ECO:0000256" key="2">
    <source>
        <dbReference type="ARBA" id="ARBA00022737"/>
    </source>
</evidence>
<dbReference type="Pfam" id="PF23334">
    <property type="entry name" value="VWC2L_2nd"/>
    <property type="match status" value="1"/>
</dbReference>
<dbReference type="KEGG" id="aplc:110991125"/>
<dbReference type="Pfam" id="PF01391">
    <property type="entry name" value="Collagen"/>
    <property type="match status" value="2"/>
</dbReference>
<dbReference type="Gene3D" id="1.20.5.320">
    <property type="entry name" value="6-Phosphogluconate Dehydrogenase, domain 3"/>
    <property type="match status" value="1"/>
</dbReference>
<feature type="compositionally biased region" description="Pro residues" evidence="4">
    <location>
        <begin position="231"/>
        <end position="243"/>
    </location>
</feature>
<dbReference type="GO" id="GO:0031012">
    <property type="term" value="C:extracellular matrix"/>
    <property type="evidence" value="ECO:0007669"/>
    <property type="project" value="TreeGrafter"/>
</dbReference>